<proteinExistence type="predicted"/>
<dbReference type="Pfam" id="PF09407">
    <property type="entry name" value="AbiEi_1"/>
    <property type="match status" value="1"/>
</dbReference>
<gene>
    <name evidence="3" type="ORF">NCTC1542_06528</name>
</gene>
<dbReference type="EMBL" id="UGQY01000005">
    <property type="protein sequence ID" value="SUA31174.1"/>
    <property type="molecule type" value="Genomic_DNA"/>
</dbReference>
<feature type="region of interest" description="Disordered" evidence="1">
    <location>
        <begin position="320"/>
        <end position="344"/>
    </location>
</feature>
<organism evidence="3 4">
    <name type="scientific">Mycolicibacterium fortuitum</name>
    <name type="common">Mycobacterium fortuitum</name>
    <dbReference type="NCBI Taxonomy" id="1766"/>
    <lineage>
        <taxon>Bacteria</taxon>
        <taxon>Bacillati</taxon>
        <taxon>Actinomycetota</taxon>
        <taxon>Actinomycetes</taxon>
        <taxon>Mycobacteriales</taxon>
        <taxon>Mycobacteriaceae</taxon>
        <taxon>Mycolicibacterium</taxon>
    </lineage>
</organism>
<reference evidence="3 4" key="1">
    <citation type="submission" date="2018-06" db="EMBL/GenBank/DDBJ databases">
        <authorList>
            <consortium name="Pathogen Informatics"/>
            <person name="Doyle S."/>
        </authorList>
    </citation>
    <scope>NUCLEOTIDE SEQUENCE [LARGE SCALE GENOMIC DNA]</scope>
    <source>
        <strain evidence="3 4">NCTC1542</strain>
    </source>
</reference>
<evidence type="ECO:0000313" key="3">
    <source>
        <dbReference type="EMBL" id="SUA31174.1"/>
    </source>
</evidence>
<dbReference type="Proteomes" id="UP000255389">
    <property type="component" value="Unassembled WGS sequence"/>
</dbReference>
<keyword evidence="3" id="KW-0436">Ligase</keyword>
<sequence>MLAGMEEGFLGAFPGRQPSPFLGSQAVRAGLCTAHELRTTCRAVFRNVYLSDGVTLTAKLRAQAAWLFAGPDAVLSGVSAAAVHGTNWLDPDAPAEVVRTNRHAPPGLLVHSYTLAPQDVCTIDGMRVTTPARTAFDLGRLLQHTEAIPILDALMNKTGLSPEHVWRLADANSGIRGVDRLRTALADADGGAQSPLETRTRLLLWNTGVPGLRTHIPFYDQWGLVCTTAAMGWPRRKVAVECDEERDTAGYRTWVHLHTAELESYGWTVVWVTAAMVSGQNDIAERVRQKLFSERTHVPGDRVAADQLIVGRVVDLHEGEPAGRGGSEITGSAGLAQQSRCPFG</sequence>
<protein>
    <submittedName>
        <fullName evidence="3">Cullin, a subunit of E3 ubiquitin ligase</fullName>
    </submittedName>
</protein>
<feature type="compositionally biased region" description="Polar residues" evidence="1">
    <location>
        <begin position="335"/>
        <end position="344"/>
    </location>
</feature>
<dbReference type="InterPro" id="IPR018547">
    <property type="entry name" value="AbiEi_C"/>
</dbReference>
<evidence type="ECO:0000256" key="1">
    <source>
        <dbReference type="SAM" id="MobiDB-lite"/>
    </source>
</evidence>
<feature type="domain" description="AbiEi antitoxin C-terminal" evidence="2">
    <location>
        <begin position="69"/>
        <end position="183"/>
    </location>
</feature>
<accession>A0A378WDS8</accession>
<evidence type="ECO:0000259" key="2">
    <source>
        <dbReference type="Pfam" id="PF09407"/>
    </source>
</evidence>
<evidence type="ECO:0000313" key="4">
    <source>
        <dbReference type="Proteomes" id="UP000255389"/>
    </source>
</evidence>
<dbReference type="GO" id="GO:0016874">
    <property type="term" value="F:ligase activity"/>
    <property type="evidence" value="ECO:0007669"/>
    <property type="project" value="UniProtKB-KW"/>
</dbReference>
<dbReference type="AlphaFoldDB" id="A0A378WDS8"/>
<name>A0A378WDS8_MYCFO</name>